<accession>A0A0A9E754</accession>
<protein>
    <submittedName>
        <fullName evidence="1">Uncharacterized protein</fullName>
    </submittedName>
</protein>
<name>A0A0A9E754_ARUDO</name>
<evidence type="ECO:0000313" key="1">
    <source>
        <dbReference type="EMBL" id="JAD96584.1"/>
    </source>
</evidence>
<sequence>MLGSTVHDINYLLLMRENIVIFVRFHWRWCGFDPGSLSEIVLKRVKSCKNYKNIR</sequence>
<dbReference type="AlphaFoldDB" id="A0A0A9E754"/>
<reference evidence="1" key="2">
    <citation type="journal article" date="2015" name="Data Brief">
        <title>Shoot transcriptome of the giant reed, Arundo donax.</title>
        <authorList>
            <person name="Barrero R.A."/>
            <person name="Guerrero F.D."/>
            <person name="Moolhuijzen P."/>
            <person name="Goolsby J.A."/>
            <person name="Tidwell J."/>
            <person name="Bellgard S.E."/>
            <person name="Bellgard M.I."/>
        </authorList>
    </citation>
    <scope>NUCLEOTIDE SEQUENCE</scope>
    <source>
        <tissue evidence="1">Shoot tissue taken approximately 20 cm above the soil surface</tissue>
    </source>
</reference>
<organism evidence="1">
    <name type="scientific">Arundo donax</name>
    <name type="common">Giant reed</name>
    <name type="synonym">Donax arundinaceus</name>
    <dbReference type="NCBI Taxonomy" id="35708"/>
    <lineage>
        <taxon>Eukaryota</taxon>
        <taxon>Viridiplantae</taxon>
        <taxon>Streptophyta</taxon>
        <taxon>Embryophyta</taxon>
        <taxon>Tracheophyta</taxon>
        <taxon>Spermatophyta</taxon>
        <taxon>Magnoliopsida</taxon>
        <taxon>Liliopsida</taxon>
        <taxon>Poales</taxon>
        <taxon>Poaceae</taxon>
        <taxon>PACMAD clade</taxon>
        <taxon>Arundinoideae</taxon>
        <taxon>Arundineae</taxon>
        <taxon>Arundo</taxon>
    </lineage>
</organism>
<dbReference type="EMBL" id="GBRH01201311">
    <property type="protein sequence ID" value="JAD96584.1"/>
    <property type="molecule type" value="Transcribed_RNA"/>
</dbReference>
<proteinExistence type="predicted"/>
<reference evidence="1" key="1">
    <citation type="submission" date="2014-09" db="EMBL/GenBank/DDBJ databases">
        <authorList>
            <person name="Magalhaes I.L.F."/>
            <person name="Oliveira U."/>
            <person name="Santos F.R."/>
            <person name="Vidigal T.H.D.A."/>
            <person name="Brescovit A.D."/>
            <person name="Santos A.J."/>
        </authorList>
    </citation>
    <scope>NUCLEOTIDE SEQUENCE</scope>
    <source>
        <tissue evidence="1">Shoot tissue taken approximately 20 cm above the soil surface</tissue>
    </source>
</reference>